<dbReference type="HAMAP" id="MF_00088">
    <property type="entry name" value="KhpA"/>
    <property type="match status" value="1"/>
</dbReference>
<dbReference type="RefSeq" id="WP_024857800.1">
    <property type="nucleotide sequence ID" value="NZ_JEOB01000002.1"/>
</dbReference>
<dbReference type="PANTHER" id="PTHR34654:SF1">
    <property type="entry name" value="RNA-BINDING PROTEIN KHPA"/>
    <property type="match status" value="1"/>
</dbReference>
<reference evidence="4 5" key="1">
    <citation type="submission" date="2013-06" db="EMBL/GenBank/DDBJ databases">
        <title>Rumen cellulosomics: divergent fiber-degrading strategies revealed by comparative genome-wide analysis of six Ruminococcal strains.</title>
        <authorList>
            <person name="Dassa B."/>
            <person name="Borovok I."/>
            <person name="Lamed R."/>
            <person name="Flint H."/>
            <person name="Yeoman C.J."/>
            <person name="White B."/>
            <person name="Bayer E.A."/>
        </authorList>
    </citation>
    <scope>NUCLEOTIDE SEQUENCE [LARGE SCALE GENOMIC DNA]</scope>
    <source>
        <strain evidence="4 5">SY3</strain>
    </source>
</reference>
<keyword evidence="3" id="KW-0143">Chaperone</keyword>
<evidence type="ECO:0000313" key="4">
    <source>
        <dbReference type="EMBL" id="EXM39438.1"/>
    </source>
</evidence>
<dbReference type="AlphaFoldDB" id="A0A011VY00"/>
<keyword evidence="1 3" id="KW-0963">Cytoplasm</keyword>
<keyword evidence="3" id="KW-0133">Cell shape</keyword>
<dbReference type="CDD" id="cd22533">
    <property type="entry name" value="KH-II_YlqC-like"/>
    <property type="match status" value="1"/>
</dbReference>
<dbReference type="GO" id="GO:0071555">
    <property type="term" value="P:cell wall organization"/>
    <property type="evidence" value="ECO:0007669"/>
    <property type="project" value="UniProtKB-KW"/>
</dbReference>
<keyword evidence="3" id="KW-0961">Cell wall biogenesis/degradation</keyword>
<dbReference type="OrthoDB" id="9812389at2"/>
<dbReference type="PANTHER" id="PTHR34654">
    <property type="entry name" value="UPF0109 PROTEIN SCO5592"/>
    <property type="match status" value="1"/>
</dbReference>
<dbReference type="SUPFAM" id="SSF54814">
    <property type="entry name" value="Prokaryotic type KH domain (KH-domain type II)"/>
    <property type="match status" value="1"/>
</dbReference>
<dbReference type="GO" id="GO:0009252">
    <property type="term" value="P:peptidoglycan biosynthetic process"/>
    <property type="evidence" value="ECO:0007669"/>
    <property type="project" value="UniProtKB-UniRule"/>
</dbReference>
<proteinExistence type="inferred from homology"/>
<dbReference type="InterPro" id="IPR009019">
    <property type="entry name" value="KH_sf_prok-type"/>
</dbReference>
<dbReference type="GO" id="GO:0005737">
    <property type="term" value="C:cytoplasm"/>
    <property type="evidence" value="ECO:0007669"/>
    <property type="project" value="UniProtKB-SubCell"/>
</dbReference>
<dbReference type="PATRIC" id="fig|1341156.4.peg.1591"/>
<evidence type="ECO:0000256" key="1">
    <source>
        <dbReference type="ARBA" id="ARBA00022490"/>
    </source>
</evidence>
<keyword evidence="2 3" id="KW-0694">RNA-binding</keyword>
<keyword evidence="5" id="KW-1185">Reference proteome</keyword>
<comment type="caution">
    <text evidence="4">The sequence shown here is derived from an EMBL/GenBank/DDBJ whole genome shotgun (WGS) entry which is preliminary data.</text>
</comment>
<dbReference type="EMBL" id="JEOB01000002">
    <property type="protein sequence ID" value="EXM39438.1"/>
    <property type="molecule type" value="Genomic_DNA"/>
</dbReference>
<dbReference type="InterPro" id="IPR015946">
    <property type="entry name" value="KH_dom-like_a/b"/>
</dbReference>
<dbReference type="Proteomes" id="UP000021369">
    <property type="component" value="Unassembled WGS sequence"/>
</dbReference>
<sequence length="77" mass="8390">MEELLKTIVSDLVEDKTAVEVSADEPNDEGVIVYHLHVAADDMGRVIGKQGRIAKAIRVVMRAAASRSGQKIMVEID</sequence>
<dbReference type="GO" id="GO:0008360">
    <property type="term" value="P:regulation of cell shape"/>
    <property type="evidence" value="ECO:0007669"/>
    <property type="project" value="UniProtKB-KW"/>
</dbReference>
<dbReference type="GO" id="GO:0003723">
    <property type="term" value="F:RNA binding"/>
    <property type="evidence" value="ECO:0007669"/>
    <property type="project" value="UniProtKB-UniRule"/>
</dbReference>
<evidence type="ECO:0000313" key="5">
    <source>
        <dbReference type="Proteomes" id="UP000021369"/>
    </source>
</evidence>
<comment type="similarity">
    <text evidence="3">Belongs to the KhpA RNA-binding protein family.</text>
</comment>
<comment type="function">
    <text evidence="3">A probable RNA chaperone. Forms a complex with KhpB which binds to cellular RNA and controls its expression. Plays a role in peptidoglycan (PG) homeostasis and cell length regulation.</text>
</comment>
<protein>
    <recommendedName>
        <fullName evidence="3">RNA-binding protein KhpA</fullName>
    </recommendedName>
    <alternativeName>
        <fullName evidence="3">KH-domain protein A</fullName>
    </alternativeName>
</protein>
<dbReference type="InterPro" id="IPR020627">
    <property type="entry name" value="KhpA"/>
</dbReference>
<gene>
    <name evidence="3" type="primary">khpA</name>
    <name evidence="4" type="ORF">RASY3_05875</name>
</gene>
<name>A0A011VY00_RUMAL</name>
<accession>A0A011VY00</accession>
<dbReference type="Pfam" id="PF13083">
    <property type="entry name" value="KH_KhpA-B"/>
    <property type="match status" value="1"/>
</dbReference>
<organism evidence="4 5">
    <name type="scientific">Ruminococcus albus SY3</name>
    <dbReference type="NCBI Taxonomy" id="1341156"/>
    <lineage>
        <taxon>Bacteria</taxon>
        <taxon>Bacillati</taxon>
        <taxon>Bacillota</taxon>
        <taxon>Clostridia</taxon>
        <taxon>Eubacteriales</taxon>
        <taxon>Oscillospiraceae</taxon>
        <taxon>Ruminococcus</taxon>
    </lineage>
</organism>
<comment type="subunit">
    <text evidence="3">Forms a complex with KhpB.</text>
</comment>
<evidence type="ECO:0000256" key="2">
    <source>
        <dbReference type="ARBA" id="ARBA00022884"/>
    </source>
</evidence>
<comment type="subcellular location">
    <subcellularLocation>
        <location evidence="3">Cytoplasm</location>
    </subcellularLocation>
</comment>
<dbReference type="Gene3D" id="3.30.300.20">
    <property type="match status" value="1"/>
</dbReference>
<evidence type="ECO:0000256" key="3">
    <source>
        <dbReference type="HAMAP-Rule" id="MF_00088"/>
    </source>
</evidence>